<feature type="repeat" description="Solcar" evidence="5">
    <location>
        <begin position="244"/>
        <end position="341"/>
    </location>
</feature>
<evidence type="ECO:0000256" key="2">
    <source>
        <dbReference type="ARBA" id="ARBA00006375"/>
    </source>
</evidence>
<evidence type="ECO:0000313" key="8">
    <source>
        <dbReference type="EMBL" id="JAQ07555.1"/>
    </source>
</evidence>
<dbReference type="AlphaFoldDB" id="A0A0A9W1X6"/>
<dbReference type="InterPro" id="IPR023395">
    <property type="entry name" value="MCP_dom_sf"/>
</dbReference>
<feature type="repeat" description="Solcar" evidence="5">
    <location>
        <begin position="154"/>
        <end position="234"/>
    </location>
</feature>
<dbReference type="FunFam" id="1.50.40.10:FF:000200">
    <property type="entry name" value="Mitochondrial carrier protein"/>
    <property type="match status" value="1"/>
</dbReference>
<feature type="non-terminal residue" evidence="7">
    <location>
        <position position="1"/>
    </location>
</feature>
<dbReference type="InterPro" id="IPR053042">
    <property type="entry name" value="Mito_GTP/GDP_Carrier"/>
</dbReference>
<dbReference type="PANTHER" id="PTHR46974:SF1">
    <property type="entry name" value="MITOCHONDRIAL GTP_GDP CARRIER PROTEIN 1"/>
    <property type="match status" value="1"/>
</dbReference>
<dbReference type="Pfam" id="PF00153">
    <property type="entry name" value="Mito_carr"/>
    <property type="match status" value="2"/>
</dbReference>
<dbReference type="GO" id="GO:0016020">
    <property type="term" value="C:membrane"/>
    <property type="evidence" value="ECO:0007669"/>
    <property type="project" value="UniProtKB-SubCell"/>
</dbReference>
<reference evidence="7" key="2">
    <citation type="submission" date="2014-07" db="EMBL/GenBank/DDBJ databases">
        <authorList>
            <person name="Hull J."/>
        </authorList>
    </citation>
    <scope>NUCLEOTIDE SEQUENCE</scope>
</reference>
<dbReference type="InterPro" id="IPR018108">
    <property type="entry name" value="MCP_transmembrane"/>
</dbReference>
<organism evidence="7">
    <name type="scientific">Lygus hesperus</name>
    <name type="common">Western plant bug</name>
    <dbReference type="NCBI Taxonomy" id="30085"/>
    <lineage>
        <taxon>Eukaryota</taxon>
        <taxon>Metazoa</taxon>
        <taxon>Ecdysozoa</taxon>
        <taxon>Arthropoda</taxon>
        <taxon>Hexapoda</taxon>
        <taxon>Insecta</taxon>
        <taxon>Pterygota</taxon>
        <taxon>Neoptera</taxon>
        <taxon>Paraneoptera</taxon>
        <taxon>Hemiptera</taxon>
        <taxon>Heteroptera</taxon>
        <taxon>Panheteroptera</taxon>
        <taxon>Cimicomorpha</taxon>
        <taxon>Miridae</taxon>
        <taxon>Mirini</taxon>
        <taxon>Lygus</taxon>
    </lineage>
</organism>
<evidence type="ECO:0000256" key="3">
    <source>
        <dbReference type="ARBA" id="ARBA00022692"/>
    </source>
</evidence>
<dbReference type="PANTHER" id="PTHR46974">
    <property type="entry name" value="MITOCHONDRIAL GTP/GDP CARRIER PROTEIN 1"/>
    <property type="match status" value="1"/>
</dbReference>
<dbReference type="PROSITE" id="PS50920">
    <property type="entry name" value="SOLCAR"/>
    <property type="match status" value="2"/>
</dbReference>
<keyword evidence="3 5" id="KW-0812">Transmembrane</keyword>
<gene>
    <name evidence="7" type="primary">GGC1_1</name>
    <name evidence="8" type="synonym">GGC1_0</name>
    <name evidence="7" type="ORF">CM83_98892</name>
    <name evidence="8" type="ORF">g.206</name>
</gene>
<comment type="similarity">
    <text evidence="2 6">Belongs to the mitochondrial carrier (TC 2.A.29) family.</text>
</comment>
<dbReference type="GO" id="GO:0001409">
    <property type="term" value="F:guanine nucleotide transmembrane transporter activity"/>
    <property type="evidence" value="ECO:0007669"/>
    <property type="project" value="TreeGrafter"/>
</dbReference>
<reference evidence="7" key="1">
    <citation type="journal article" date="2014" name="PLoS ONE">
        <title>Transcriptome-Based Identification of ABC Transporters in the Western Tarnished Plant Bug Lygus hesperus.</title>
        <authorList>
            <person name="Hull J.J."/>
            <person name="Chaney K."/>
            <person name="Geib S.M."/>
            <person name="Fabrick J.A."/>
            <person name="Brent C.S."/>
            <person name="Walsh D."/>
            <person name="Lavine L.C."/>
        </authorList>
    </citation>
    <scope>NUCLEOTIDE SEQUENCE</scope>
</reference>
<sequence>VSVLYWRCNNKHDMSITSSSASSSLVQQQQQEAKPSGLQKFISSHANAATCAGVMEIALFHPFDTAAKRLMTNKGSITKPTLSQTLSHVNEVIFRYNANASVLQKLIYLYPGSFYAVVYKIFQRVYKFAGQPLVRDFLGRHYGEHFTNVFGKAHKVMEDAIAGCLIGLGEVVLLPLDRLKVLSQTNEKAMSKGLVHLLRSEGVRGMYSGTAVTLCRNAPGSFCLFGGAAFTKHYIFHIQDHKRATLFENMCASTVGACLSIAISNPMDVIKTRVQRQLAHKTHIVGHDNSVSSNMNALRMAQCMLKEEGVSSYFKGLTPKILISAPKLIFAYTMTEFIYNAMNKPHV</sequence>
<dbReference type="GO" id="GO:0005739">
    <property type="term" value="C:mitochondrion"/>
    <property type="evidence" value="ECO:0007669"/>
    <property type="project" value="TreeGrafter"/>
</dbReference>
<protein>
    <submittedName>
        <fullName evidence="7">Mitochondrial GTP/GDP carrier protein 1</fullName>
    </submittedName>
</protein>
<accession>A0A0A9W1X6</accession>
<evidence type="ECO:0000256" key="4">
    <source>
        <dbReference type="ARBA" id="ARBA00023136"/>
    </source>
</evidence>
<evidence type="ECO:0000256" key="1">
    <source>
        <dbReference type="ARBA" id="ARBA00004141"/>
    </source>
</evidence>
<dbReference type="SUPFAM" id="SSF103506">
    <property type="entry name" value="Mitochondrial carrier"/>
    <property type="match status" value="1"/>
</dbReference>
<comment type="subcellular location">
    <subcellularLocation>
        <location evidence="1">Membrane</location>
        <topology evidence="1">Multi-pass membrane protein</topology>
    </subcellularLocation>
</comment>
<evidence type="ECO:0000313" key="7">
    <source>
        <dbReference type="EMBL" id="JAF98864.1"/>
    </source>
</evidence>
<proteinExistence type="inferred from homology"/>
<dbReference type="EMBL" id="GBHO01044739">
    <property type="protein sequence ID" value="JAF98864.1"/>
    <property type="molecule type" value="Transcribed_RNA"/>
</dbReference>
<evidence type="ECO:0000256" key="6">
    <source>
        <dbReference type="RuleBase" id="RU000488"/>
    </source>
</evidence>
<dbReference type="EMBL" id="GDHC01011074">
    <property type="protein sequence ID" value="JAQ07555.1"/>
    <property type="molecule type" value="Transcribed_RNA"/>
</dbReference>
<dbReference type="Gene3D" id="1.50.40.10">
    <property type="entry name" value="Mitochondrial carrier domain"/>
    <property type="match status" value="1"/>
</dbReference>
<reference evidence="8" key="3">
    <citation type="journal article" date="2016" name="Gigascience">
        <title>De novo construction of an expanded transcriptome assembly for the western tarnished plant bug, Lygus hesperus.</title>
        <authorList>
            <person name="Tassone E.E."/>
            <person name="Geib S.M."/>
            <person name="Hall B."/>
            <person name="Fabrick J.A."/>
            <person name="Brent C.S."/>
            <person name="Hull J.J."/>
        </authorList>
    </citation>
    <scope>NUCLEOTIDE SEQUENCE</scope>
</reference>
<keyword evidence="6" id="KW-0813">Transport</keyword>
<evidence type="ECO:0000256" key="5">
    <source>
        <dbReference type="PROSITE-ProRule" id="PRU00282"/>
    </source>
</evidence>
<keyword evidence="4 5" id="KW-0472">Membrane</keyword>
<name>A0A0A9W1X6_LYGHE</name>